<dbReference type="GO" id="GO:0003677">
    <property type="term" value="F:DNA binding"/>
    <property type="evidence" value="ECO:0007669"/>
    <property type="project" value="UniProtKB-KW"/>
</dbReference>
<name>A0A834H1C3_RHOSS</name>
<dbReference type="EMBL" id="WJXA01000004">
    <property type="protein sequence ID" value="KAF7146481.1"/>
    <property type="molecule type" value="Genomic_DNA"/>
</dbReference>
<dbReference type="Proteomes" id="UP000626092">
    <property type="component" value="Unassembled WGS sequence"/>
</dbReference>
<protein>
    <recommendedName>
        <fullName evidence="6">NAC domain-containing protein</fullName>
    </recommendedName>
</protein>
<keyword evidence="4" id="KW-0539">Nucleus</keyword>
<feature type="region of interest" description="Disordered" evidence="5">
    <location>
        <begin position="212"/>
        <end position="235"/>
    </location>
</feature>
<dbReference type="SUPFAM" id="SSF101941">
    <property type="entry name" value="NAC domain"/>
    <property type="match status" value="1"/>
</dbReference>
<dbReference type="PANTHER" id="PTHR31719">
    <property type="entry name" value="NAC TRANSCRIPTION FACTOR 56"/>
    <property type="match status" value="1"/>
</dbReference>
<dbReference type="AlphaFoldDB" id="A0A834H1C3"/>
<evidence type="ECO:0000313" key="7">
    <source>
        <dbReference type="EMBL" id="KAF7146481.1"/>
    </source>
</evidence>
<dbReference type="GO" id="GO:0006355">
    <property type="term" value="P:regulation of DNA-templated transcription"/>
    <property type="evidence" value="ECO:0007669"/>
    <property type="project" value="InterPro"/>
</dbReference>
<evidence type="ECO:0000259" key="6">
    <source>
        <dbReference type="PROSITE" id="PS51005"/>
    </source>
</evidence>
<dbReference type="PROSITE" id="PS51005">
    <property type="entry name" value="NAC"/>
    <property type="match status" value="1"/>
</dbReference>
<evidence type="ECO:0000256" key="3">
    <source>
        <dbReference type="ARBA" id="ARBA00023163"/>
    </source>
</evidence>
<accession>A0A834H1C3</accession>
<comment type="caution">
    <text evidence="7">The sequence shown here is derived from an EMBL/GenBank/DDBJ whole genome shotgun (WGS) entry which is preliminary data.</text>
</comment>
<evidence type="ECO:0000256" key="5">
    <source>
        <dbReference type="SAM" id="MobiDB-lite"/>
    </source>
</evidence>
<feature type="domain" description="NAC" evidence="6">
    <location>
        <begin position="49"/>
        <end position="206"/>
    </location>
</feature>
<evidence type="ECO:0000313" key="8">
    <source>
        <dbReference type="Proteomes" id="UP000626092"/>
    </source>
</evidence>
<dbReference type="InterPro" id="IPR036093">
    <property type="entry name" value="NAC_dom_sf"/>
</dbReference>
<proteinExistence type="predicted"/>
<dbReference type="Gene3D" id="2.170.150.80">
    <property type="entry name" value="NAC domain"/>
    <property type="match status" value="1"/>
</dbReference>
<evidence type="ECO:0000256" key="4">
    <source>
        <dbReference type="ARBA" id="ARBA00023242"/>
    </source>
</evidence>
<keyword evidence="2" id="KW-0238">DNA-binding</keyword>
<keyword evidence="8" id="KW-1185">Reference proteome</keyword>
<keyword evidence="1" id="KW-0805">Transcription regulation</keyword>
<evidence type="ECO:0000256" key="1">
    <source>
        <dbReference type="ARBA" id="ARBA00023015"/>
    </source>
</evidence>
<reference evidence="7" key="1">
    <citation type="submission" date="2019-11" db="EMBL/GenBank/DDBJ databases">
        <authorList>
            <person name="Liu Y."/>
            <person name="Hou J."/>
            <person name="Li T.-Q."/>
            <person name="Guan C.-H."/>
            <person name="Wu X."/>
            <person name="Wu H.-Z."/>
            <person name="Ling F."/>
            <person name="Zhang R."/>
            <person name="Shi X.-G."/>
            <person name="Ren J.-P."/>
            <person name="Chen E.-F."/>
            <person name="Sun J.-M."/>
        </authorList>
    </citation>
    <scope>NUCLEOTIDE SEQUENCE</scope>
    <source>
        <strain evidence="7">Adult_tree_wgs_1</strain>
        <tissue evidence="7">Leaves</tissue>
    </source>
</reference>
<dbReference type="PANTHER" id="PTHR31719:SF193">
    <property type="entry name" value="NAC DOMAIN-CONTAINING PROTEIN"/>
    <property type="match status" value="1"/>
</dbReference>
<gene>
    <name evidence="7" type="ORF">RHSIM_Rhsim04G0102300</name>
</gene>
<dbReference type="OrthoDB" id="1604908at2759"/>
<keyword evidence="3" id="KW-0804">Transcription</keyword>
<sequence>MEKRMRGLEVKHIDKGKGIIQEIIDCANSDYVGSKKGRINHVDSVIDSFPPGYRFCPTDQELVAEYLRKKVMRERLPLNRIMDVDLYSCSPRQLSEMYELKREDEWYFFTTRNKKYPKGKRPNRAAGNGFWKASGADTRIFGSSGGSVVGYKKALVYYEGPAKSGVKTDWKMQEYRLANHDTPSTSRGQPGDMKLDDCVLCKIYKTIKATANPENNHEDQEDEEMQVPTPNEEWPNTECLDKNQQCSHNEGMQYEVYNEEMLSNAQNPRNIQQCYIQGMQTAVQNEELPQNVKNPENIQQCQDYNQGMEVAIAEEEFPNAGDPQPHHNMSRHESPQLLPFPETLDYYNCYDQDNPGSYDFYFNGSVDDMQPLDYLLAPVQFDSFDYDLFSGSKCTD</sequence>
<organism evidence="7 8">
    <name type="scientific">Rhododendron simsii</name>
    <name type="common">Sims's rhododendron</name>
    <dbReference type="NCBI Taxonomy" id="118357"/>
    <lineage>
        <taxon>Eukaryota</taxon>
        <taxon>Viridiplantae</taxon>
        <taxon>Streptophyta</taxon>
        <taxon>Embryophyta</taxon>
        <taxon>Tracheophyta</taxon>
        <taxon>Spermatophyta</taxon>
        <taxon>Magnoliopsida</taxon>
        <taxon>eudicotyledons</taxon>
        <taxon>Gunneridae</taxon>
        <taxon>Pentapetalae</taxon>
        <taxon>asterids</taxon>
        <taxon>Ericales</taxon>
        <taxon>Ericaceae</taxon>
        <taxon>Ericoideae</taxon>
        <taxon>Rhodoreae</taxon>
        <taxon>Rhododendron</taxon>
    </lineage>
</organism>
<evidence type="ECO:0000256" key="2">
    <source>
        <dbReference type="ARBA" id="ARBA00023125"/>
    </source>
</evidence>
<dbReference type="InterPro" id="IPR003441">
    <property type="entry name" value="NAC-dom"/>
</dbReference>
<dbReference type="Pfam" id="PF02365">
    <property type="entry name" value="NAM"/>
    <property type="match status" value="1"/>
</dbReference>